<dbReference type="EMBL" id="UYWY01022181">
    <property type="protein sequence ID" value="VDM45635.1"/>
    <property type="molecule type" value="Genomic_DNA"/>
</dbReference>
<gene>
    <name evidence="1" type="ORF">TCNE_LOCUS14314</name>
</gene>
<keyword evidence="2" id="KW-1185">Reference proteome</keyword>
<evidence type="ECO:0000313" key="3">
    <source>
        <dbReference type="WBParaSite" id="TCNE_0001431401-mRNA-1"/>
    </source>
</evidence>
<organism evidence="2 3">
    <name type="scientific">Toxocara canis</name>
    <name type="common">Canine roundworm</name>
    <dbReference type="NCBI Taxonomy" id="6265"/>
    <lineage>
        <taxon>Eukaryota</taxon>
        <taxon>Metazoa</taxon>
        <taxon>Ecdysozoa</taxon>
        <taxon>Nematoda</taxon>
        <taxon>Chromadorea</taxon>
        <taxon>Rhabditida</taxon>
        <taxon>Spirurina</taxon>
        <taxon>Ascaridomorpha</taxon>
        <taxon>Ascaridoidea</taxon>
        <taxon>Toxocaridae</taxon>
        <taxon>Toxocara</taxon>
    </lineage>
</organism>
<name>A0A183V0P4_TOXCA</name>
<dbReference type="AlphaFoldDB" id="A0A183V0P4"/>
<sequence length="63" mass="7249">MNFCDRQSFAHSIAYGYHFDYARNRVGSGEWQVERVLWVAKTQMTAGWQNAGCPVIRNINIPS</sequence>
<evidence type="ECO:0000313" key="1">
    <source>
        <dbReference type="EMBL" id="VDM45635.1"/>
    </source>
</evidence>
<proteinExistence type="predicted"/>
<accession>A0A183V0P4</accession>
<protein>
    <submittedName>
        <fullName evidence="3">Lipoprotein</fullName>
    </submittedName>
</protein>
<reference evidence="3" key="1">
    <citation type="submission" date="2016-06" db="UniProtKB">
        <authorList>
            <consortium name="WormBaseParasite"/>
        </authorList>
    </citation>
    <scope>IDENTIFICATION</scope>
</reference>
<dbReference type="WBParaSite" id="TCNE_0001431401-mRNA-1">
    <property type="protein sequence ID" value="TCNE_0001431401-mRNA-1"/>
    <property type="gene ID" value="TCNE_0001431401"/>
</dbReference>
<evidence type="ECO:0000313" key="2">
    <source>
        <dbReference type="Proteomes" id="UP000050794"/>
    </source>
</evidence>
<dbReference type="Proteomes" id="UP000050794">
    <property type="component" value="Unassembled WGS sequence"/>
</dbReference>
<reference evidence="1 2" key="2">
    <citation type="submission" date="2018-11" db="EMBL/GenBank/DDBJ databases">
        <authorList>
            <consortium name="Pathogen Informatics"/>
        </authorList>
    </citation>
    <scope>NUCLEOTIDE SEQUENCE [LARGE SCALE GENOMIC DNA]</scope>
</reference>